<evidence type="ECO:0000256" key="1">
    <source>
        <dbReference type="SAM" id="MobiDB-lite"/>
    </source>
</evidence>
<dbReference type="OrthoDB" id="10295370at2759"/>
<proteinExistence type="predicted"/>
<evidence type="ECO:0000313" key="3">
    <source>
        <dbReference type="Proteomes" id="UP000714275"/>
    </source>
</evidence>
<name>A0A9P7D541_9AGAM</name>
<feature type="region of interest" description="Disordered" evidence="1">
    <location>
        <begin position="122"/>
        <end position="147"/>
    </location>
</feature>
<comment type="caution">
    <text evidence="2">The sequence shown here is derived from an EMBL/GenBank/DDBJ whole genome shotgun (WGS) entry which is preliminary data.</text>
</comment>
<dbReference type="Proteomes" id="UP000714275">
    <property type="component" value="Unassembled WGS sequence"/>
</dbReference>
<feature type="compositionally biased region" description="Pro residues" evidence="1">
    <location>
        <begin position="129"/>
        <end position="147"/>
    </location>
</feature>
<dbReference type="EMBL" id="JABBWD010000008">
    <property type="protein sequence ID" value="KAG1780630.1"/>
    <property type="molecule type" value="Genomic_DNA"/>
</dbReference>
<evidence type="ECO:0000313" key="2">
    <source>
        <dbReference type="EMBL" id="KAG1780630.1"/>
    </source>
</evidence>
<sequence>MSRLCACHMFCLNSRSHSPRLGAEYNVVLHFKGAQRQSIWYVQFEGLNITQANLNPLILYPQADTASLSLYRWSGAFTPSPSIVGPSVALIRGAVYSLYTPPSIVGRGRCLLPPSLYRWSGALSSTPSPSTPSPSTPSPSTPSPSIV</sequence>
<accession>A0A9P7D541</accession>
<keyword evidence="3" id="KW-1185">Reference proteome</keyword>
<protein>
    <submittedName>
        <fullName evidence="2">Uncharacterized protein</fullName>
    </submittedName>
</protein>
<organism evidence="2 3">
    <name type="scientific">Suillus placidus</name>
    <dbReference type="NCBI Taxonomy" id="48579"/>
    <lineage>
        <taxon>Eukaryota</taxon>
        <taxon>Fungi</taxon>
        <taxon>Dikarya</taxon>
        <taxon>Basidiomycota</taxon>
        <taxon>Agaricomycotina</taxon>
        <taxon>Agaricomycetes</taxon>
        <taxon>Agaricomycetidae</taxon>
        <taxon>Boletales</taxon>
        <taxon>Suillineae</taxon>
        <taxon>Suillaceae</taxon>
        <taxon>Suillus</taxon>
    </lineage>
</organism>
<gene>
    <name evidence="2" type="ORF">EV702DRAFT_1194104</name>
</gene>
<reference evidence="2" key="1">
    <citation type="journal article" date="2020" name="New Phytol.">
        <title>Comparative genomics reveals dynamic genome evolution in host specialist ectomycorrhizal fungi.</title>
        <authorList>
            <person name="Lofgren L.A."/>
            <person name="Nguyen N.H."/>
            <person name="Vilgalys R."/>
            <person name="Ruytinx J."/>
            <person name="Liao H.L."/>
            <person name="Branco S."/>
            <person name="Kuo A."/>
            <person name="LaButti K."/>
            <person name="Lipzen A."/>
            <person name="Andreopoulos W."/>
            <person name="Pangilinan J."/>
            <person name="Riley R."/>
            <person name="Hundley H."/>
            <person name="Na H."/>
            <person name="Barry K."/>
            <person name="Grigoriev I.V."/>
            <person name="Stajich J.E."/>
            <person name="Kennedy P.G."/>
        </authorList>
    </citation>
    <scope>NUCLEOTIDE SEQUENCE</scope>
    <source>
        <strain evidence="2">DOB743</strain>
    </source>
</reference>
<dbReference type="AlphaFoldDB" id="A0A9P7D541"/>